<reference evidence="3" key="1">
    <citation type="submission" date="2022-11" db="UniProtKB">
        <authorList>
            <consortium name="WormBaseParasite"/>
        </authorList>
    </citation>
    <scope>IDENTIFICATION</scope>
</reference>
<keyword evidence="2" id="KW-1185">Reference proteome</keyword>
<feature type="region of interest" description="Disordered" evidence="1">
    <location>
        <begin position="1"/>
        <end position="27"/>
    </location>
</feature>
<name>A0A915E6J3_9BILA</name>
<sequence>MAEYAMEQTSRRKQKEPTNSAKSGRHEPIWQVENRRSEVLTSLIDTDARPVAKLALKVLSVLISSALIERILSQAGLATASHRNRTDFDLLNSQLFIFCNRHI</sequence>
<evidence type="ECO:0000256" key="1">
    <source>
        <dbReference type="SAM" id="MobiDB-lite"/>
    </source>
</evidence>
<dbReference type="AlphaFoldDB" id="A0A915E6J3"/>
<dbReference type="Proteomes" id="UP000887574">
    <property type="component" value="Unplaced"/>
</dbReference>
<proteinExistence type="predicted"/>
<protein>
    <submittedName>
        <fullName evidence="3">Uncharacterized protein</fullName>
    </submittedName>
</protein>
<organism evidence="2 3">
    <name type="scientific">Ditylenchus dipsaci</name>
    <dbReference type="NCBI Taxonomy" id="166011"/>
    <lineage>
        <taxon>Eukaryota</taxon>
        <taxon>Metazoa</taxon>
        <taxon>Ecdysozoa</taxon>
        <taxon>Nematoda</taxon>
        <taxon>Chromadorea</taxon>
        <taxon>Rhabditida</taxon>
        <taxon>Tylenchina</taxon>
        <taxon>Tylenchomorpha</taxon>
        <taxon>Sphaerularioidea</taxon>
        <taxon>Anguinidae</taxon>
        <taxon>Anguininae</taxon>
        <taxon>Ditylenchus</taxon>
    </lineage>
</organism>
<dbReference type="WBParaSite" id="jg26295">
    <property type="protein sequence ID" value="jg26295"/>
    <property type="gene ID" value="jg26295"/>
</dbReference>
<accession>A0A915E6J3</accession>
<evidence type="ECO:0000313" key="2">
    <source>
        <dbReference type="Proteomes" id="UP000887574"/>
    </source>
</evidence>
<evidence type="ECO:0000313" key="3">
    <source>
        <dbReference type="WBParaSite" id="jg26295"/>
    </source>
</evidence>